<sequence length="76" mass="8550">MREPQTKELVNEVQISRLVKGISASNARAFVVHYPHHKLTNLAFFCLKLNAEVIDSTTPITSFHLPFSNPPSLIFS</sequence>
<dbReference type="AlphaFoldDB" id="A0A5B0QFK0"/>
<organism evidence="1 2">
    <name type="scientific">Puccinia graminis f. sp. tritici</name>
    <dbReference type="NCBI Taxonomy" id="56615"/>
    <lineage>
        <taxon>Eukaryota</taxon>
        <taxon>Fungi</taxon>
        <taxon>Dikarya</taxon>
        <taxon>Basidiomycota</taxon>
        <taxon>Pucciniomycotina</taxon>
        <taxon>Pucciniomycetes</taxon>
        <taxon>Pucciniales</taxon>
        <taxon>Pucciniaceae</taxon>
        <taxon>Puccinia</taxon>
    </lineage>
</organism>
<evidence type="ECO:0000313" key="1">
    <source>
        <dbReference type="EMBL" id="KAA1111723.1"/>
    </source>
</evidence>
<dbReference type="Proteomes" id="UP000324748">
    <property type="component" value="Unassembled WGS sequence"/>
</dbReference>
<dbReference type="EMBL" id="VSWC01000016">
    <property type="protein sequence ID" value="KAA1111723.1"/>
    <property type="molecule type" value="Genomic_DNA"/>
</dbReference>
<protein>
    <submittedName>
        <fullName evidence="1">Uncharacterized protein</fullName>
    </submittedName>
</protein>
<keyword evidence="2" id="KW-1185">Reference proteome</keyword>
<gene>
    <name evidence="1" type="ORF">PGT21_009678</name>
</gene>
<comment type="caution">
    <text evidence="1">The sequence shown here is derived from an EMBL/GenBank/DDBJ whole genome shotgun (WGS) entry which is preliminary data.</text>
</comment>
<reference evidence="1 2" key="1">
    <citation type="submission" date="2019-05" db="EMBL/GenBank/DDBJ databases">
        <title>Emergence of the Ug99 lineage of the wheat stem rust pathogen through somatic hybridization.</title>
        <authorList>
            <person name="Li F."/>
            <person name="Upadhyaya N.M."/>
            <person name="Sperschneider J."/>
            <person name="Matny O."/>
            <person name="Nguyen-Phuc H."/>
            <person name="Mago R."/>
            <person name="Raley C."/>
            <person name="Miller M.E."/>
            <person name="Silverstein K.A.T."/>
            <person name="Henningsen E."/>
            <person name="Hirsch C.D."/>
            <person name="Visser B."/>
            <person name="Pretorius Z.A."/>
            <person name="Steffenson B.J."/>
            <person name="Schwessinger B."/>
            <person name="Dodds P.N."/>
            <person name="Figueroa M."/>
        </authorList>
    </citation>
    <scope>NUCLEOTIDE SEQUENCE [LARGE SCALE GENOMIC DNA]</scope>
    <source>
        <strain evidence="1">21-0</strain>
    </source>
</reference>
<name>A0A5B0QFK0_PUCGR</name>
<proteinExistence type="predicted"/>
<evidence type="ECO:0000313" key="2">
    <source>
        <dbReference type="Proteomes" id="UP000324748"/>
    </source>
</evidence>
<accession>A0A5B0QFK0</accession>